<evidence type="ECO:0000313" key="7">
    <source>
        <dbReference type="EMBL" id="AVZ73109.1"/>
    </source>
</evidence>
<dbReference type="GeneID" id="55656352"/>
<dbReference type="FunFam" id="3.40.50.2000:FF:000072">
    <property type="entry name" value="Glycosyl transferase"/>
    <property type="match status" value="1"/>
</dbReference>
<dbReference type="CDD" id="cd03784">
    <property type="entry name" value="GT1_Gtf-like"/>
    <property type="match status" value="1"/>
</dbReference>
<dbReference type="InterPro" id="IPR030953">
    <property type="entry name" value="Glycosyl_450act"/>
</dbReference>
<evidence type="ECO:0000259" key="6">
    <source>
        <dbReference type="Pfam" id="PF21036"/>
    </source>
</evidence>
<gene>
    <name evidence="7" type="ORF">SLUN_13865</name>
</gene>
<evidence type="ECO:0000256" key="4">
    <source>
        <dbReference type="ARBA" id="ARBA00023194"/>
    </source>
</evidence>
<dbReference type="PANTHER" id="PTHR48050">
    <property type="entry name" value="STEROL 3-BETA-GLUCOSYLTRANSFERASE"/>
    <property type="match status" value="1"/>
</dbReference>
<keyword evidence="8" id="KW-1185">Reference proteome</keyword>
<evidence type="ECO:0000313" key="8">
    <source>
        <dbReference type="Proteomes" id="UP000244201"/>
    </source>
</evidence>
<dbReference type="GO" id="GO:0016758">
    <property type="term" value="F:hexosyltransferase activity"/>
    <property type="evidence" value="ECO:0007669"/>
    <property type="project" value="UniProtKB-ARBA"/>
</dbReference>
<feature type="domain" description="Erythromycin biosynthesis protein CIII-like N-terminal" evidence="6">
    <location>
        <begin position="22"/>
        <end position="258"/>
    </location>
</feature>
<dbReference type="InterPro" id="IPR048284">
    <property type="entry name" value="EryCIII-like_N"/>
</dbReference>
<dbReference type="PANTHER" id="PTHR48050:SF13">
    <property type="entry name" value="STEROL 3-BETA-GLUCOSYLTRANSFERASE UGT80A2"/>
    <property type="match status" value="1"/>
</dbReference>
<sequence>MRILFTVNPGTSIFQAMVPLAWALRTAGHEVRFASRPGFADEITRAGLTAVQAGRDFDLGRVLEAAGENLFEAARSGLPAPWDVAHAPEKATWDHMLKGYEQTVQDVEKPENFPIIGGLVEFARQWKPDLVIWEPLSSAGAIAAKACGAAHARILWGIDVFGVAREHFLRLKEQQPVEERSDPLAEWLGGYARKYGGEFSEDMTTGHFTIDQFPRTLQAEAPGLDYERMQYIPYNGPSVVPDWLWQKPTRPRVALTLGLTATDIFDGYTVNTQELLDELGGLDIEVVATIADSEKAKLRRIPDNARLIPFVPLHVLAPTCDVVIHHAGPGTLATVARYGVPQVAIPYSFDEPLFAQKLADAGAAVWIPNSEATGSAIRDQVLKLLQDPSYAEGAARLRDDIEALPTPNELVPRLEELTAKYRSPMGVGA</sequence>
<proteinExistence type="inferred from homology"/>
<dbReference type="SUPFAM" id="SSF53756">
    <property type="entry name" value="UDP-Glycosyltransferase/glycogen phosphorylase"/>
    <property type="match status" value="1"/>
</dbReference>
<accession>A0A2R4T1V1</accession>
<dbReference type="Pfam" id="PF21036">
    <property type="entry name" value="EryCIII-like_N"/>
    <property type="match status" value="1"/>
</dbReference>
<name>A0A2R4T1V1_9ACTN</name>
<dbReference type="GO" id="GO:0008194">
    <property type="term" value="F:UDP-glycosyltransferase activity"/>
    <property type="evidence" value="ECO:0007669"/>
    <property type="project" value="InterPro"/>
</dbReference>
<keyword evidence="4" id="KW-0045">Antibiotic biosynthesis</keyword>
<comment type="similarity">
    <text evidence="1">Belongs to the glycosyltransferase 28 family.</text>
</comment>
<protein>
    <submittedName>
        <fullName evidence="7">Glycosyl transferase</fullName>
    </submittedName>
</protein>
<evidence type="ECO:0000259" key="5">
    <source>
        <dbReference type="Pfam" id="PF06722"/>
    </source>
</evidence>
<dbReference type="RefSeq" id="WP_108148786.1">
    <property type="nucleotide sequence ID" value="NZ_CP026304.1"/>
</dbReference>
<dbReference type="KEGG" id="slk:SLUN_13865"/>
<dbReference type="Gene3D" id="3.40.50.2000">
    <property type="entry name" value="Glycogen Phosphorylase B"/>
    <property type="match status" value="2"/>
</dbReference>
<keyword evidence="3 7" id="KW-0808">Transferase</keyword>
<dbReference type="InterPro" id="IPR050426">
    <property type="entry name" value="Glycosyltransferase_28"/>
</dbReference>
<evidence type="ECO:0000256" key="3">
    <source>
        <dbReference type="ARBA" id="ARBA00022679"/>
    </source>
</evidence>
<dbReference type="AlphaFoldDB" id="A0A2R4T1V1"/>
<feature type="domain" description="Erythromycin biosynthesis protein CIII-like C-terminal" evidence="5">
    <location>
        <begin position="274"/>
        <end position="417"/>
    </location>
</feature>
<dbReference type="InterPro" id="IPR002213">
    <property type="entry name" value="UDP_glucos_trans"/>
</dbReference>
<evidence type="ECO:0000256" key="2">
    <source>
        <dbReference type="ARBA" id="ARBA00022676"/>
    </source>
</evidence>
<dbReference type="Proteomes" id="UP000244201">
    <property type="component" value="Chromosome"/>
</dbReference>
<reference evidence="7 8" key="1">
    <citation type="submission" date="2018-01" db="EMBL/GenBank/DDBJ databases">
        <title>Complete genome sequence of Streptomyces lunaelactis MM109T, a Ferroverdin A producer isolated from cave moonmilk deposits.</title>
        <authorList>
            <person name="Naome A."/>
            <person name="Martinet L."/>
            <person name="Maciejewska M."/>
            <person name="Anderssen S."/>
            <person name="Adam D."/>
            <person name="Tenconi E."/>
            <person name="Deflandre B."/>
            <person name="Arguelles-Arias A."/>
            <person name="Calusinska M."/>
            <person name="Copieters W."/>
            <person name="Karim L."/>
            <person name="Hanikenne M."/>
            <person name="Baurain D."/>
            <person name="van Wezel G."/>
            <person name="Smargiasso N."/>
            <person name="de Pauw E."/>
            <person name="Delfosse P."/>
            <person name="Rigali S."/>
        </authorList>
    </citation>
    <scope>NUCLEOTIDE SEQUENCE [LARGE SCALE GENOMIC DNA]</scope>
    <source>
        <strain evidence="7 8">MM109</strain>
    </source>
</reference>
<keyword evidence="2" id="KW-0328">Glycosyltransferase</keyword>
<dbReference type="GO" id="GO:0017000">
    <property type="term" value="P:antibiotic biosynthetic process"/>
    <property type="evidence" value="ECO:0007669"/>
    <property type="project" value="UniProtKB-KW"/>
</dbReference>
<dbReference type="Pfam" id="PF06722">
    <property type="entry name" value="EryCIII-like_C"/>
    <property type="match status" value="1"/>
</dbReference>
<dbReference type="InterPro" id="IPR010610">
    <property type="entry name" value="EryCIII-like_C"/>
</dbReference>
<evidence type="ECO:0000256" key="1">
    <source>
        <dbReference type="ARBA" id="ARBA00006962"/>
    </source>
</evidence>
<dbReference type="NCBIfam" id="TIGR04516">
    <property type="entry name" value="glycosyl_450act"/>
    <property type="match status" value="1"/>
</dbReference>
<dbReference type="EMBL" id="CP026304">
    <property type="protein sequence ID" value="AVZ73109.1"/>
    <property type="molecule type" value="Genomic_DNA"/>
</dbReference>
<dbReference type="OrthoDB" id="3863369at2"/>
<organism evidence="7 8">
    <name type="scientific">Streptomyces lunaelactis</name>
    <dbReference type="NCBI Taxonomy" id="1535768"/>
    <lineage>
        <taxon>Bacteria</taxon>
        <taxon>Bacillati</taxon>
        <taxon>Actinomycetota</taxon>
        <taxon>Actinomycetes</taxon>
        <taxon>Kitasatosporales</taxon>
        <taxon>Streptomycetaceae</taxon>
        <taxon>Streptomyces</taxon>
    </lineage>
</organism>